<keyword evidence="2" id="KW-0472">Membrane</keyword>
<sequence>MPSLVEFPESSRVVFGVRVNHFLAFFIIKRTVPQHMISSLLVPSTIAILSIIRFHIIQPRTKTVSCEDLERLKIGFDEIVVHSICNIRKKECNSLPSDAPRPARQSGRHTRLR</sequence>
<evidence type="ECO:0000256" key="1">
    <source>
        <dbReference type="SAM" id="MobiDB-lite"/>
    </source>
</evidence>
<organism evidence="3 4">
    <name type="scientific">Eumeta variegata</name>
    <name type="common">Bagworm moth</name>
    <name type="synonym">Eumeta japonica</name>
    <dbReference type="NCBI Taxonomy" id="151549"/>
    <lineage>
        <taxon>Eukaryota</taxon>
        <taxon>Metazoa</taxon>
        <taxon>Ecdysozoa</taxon>
        <taxon>Arthropoda</taxon>
        <taxon>Hexapoda</taxon>
        <taxon>Insecta</taxon>
        <taxon>Pterygota</taxon>
        <taxon>Neoptera</taxon>
        <taxon>Endopterygota</taxon>
        <taxon>Lepidoptera</taxon>
        <taxon>Glossata</taxon>
        <taxon>Ditrysia</taxon>
        <taxon>Tineoidea</taxon>
        <taxon>Psychidae</taxon>
        <taxon>Oiketicinae</taxon>
        <taxon>Eumeta</taxon>
    </lineage>
</organism>
<name>A0A4C1UGP9_EUMVA</name>
<dbReference type="Proteomes" id="UP000299102">
    <property type="component" value="Unassembled WGS sequence"/>
</dbReference>
<evidence type="ECO:0000313" key="4">
    <source>
        <dbReference type="Proteomes" id="UP000299102"/>
    </source>
</evidence>
<feature type="transmembrane region" description="Helical" evidence="2">
    <location>
        <begin position="40"/>
        <end position="57"/>
    </location>
</feature>
<gene>
    <name evidence="3" type="ORF">EVAR_19574_1</name>
</gene>
<protein>
    <submittedName>
        <fullName evidence="3">Uncharacterized protein</fullName>
    </submittedName>
</protein>
<dbReference type="EMBL" id="BGZK01000169">
    <property type="protein sequence ID" value="GBP25094.1"/>
    <property type="molecule type" value="Genomic_DNA"/>
</dbReference>
<comment type="caution">
    <text evidence="3">The sequence shown here is derived from an EMBL/GenBank/DDBJ whole genome shotgun (WGS) entry which is preliminary data.</text>
</comment>
<evidence type="ECO:0000313" key="3">
    <source>
        <dbReference type="EMBL" id="GBP25094.1"/>
    </source>
</evidence>
<proteinExistence type="predicted"/>
<keyword evidence="2" id="KW-0812">Transmembrane</keyword>
<accession>A0A4C1UGP9</accession>
<dbReference type="AlphaFoldDB" id="A0A4C1UGP9"/>
<feature type="region of interest" description="Disordered" evidence="1">
    <location>
        <begin position="92"/>
        <end position="113"/>
    </location>
</feature>
<keyword evidence="4" id="KW-1185">Reference proteome</keyword>
<keyword evidence="2" id="KW-1133">Transmembrane helix</keyword>
<evidence type="ECO:0000256" key="2">
    <source>
        <dbReference type="SAM" id="Phobius"/>
    </source>
</evidence>
<reference evidence="3 4" key="1">
    <citation type="journal article" date="2019" name="Commun. Biol.">
        <title>The bagworm genome reveals a unique fibroin gene that provides high tensile strength.</title>
        <authorList>
            <person name="Kono N."/>
            <person name="Nakamura H."/>
            <person name="Ohtoshi R."/>
            <person name="Tomita M."/>
            <person name="Numata K."/>
            <person name="Arakawa K."/>
        </authorList>
    </citation>
    <scope>NUCLEOTIDE SEQUENCE [LARGE SCALE GENOMIC DNA]</scope>
</reference>